<dbReference type="Gene3D" id="1.10.238.10">
    <property type="entry name" value="EF-hand"/>
    <property type="match status" value="1"/>
</dbReference>
<proteinExistence type="predicted"/>
<dbReference type="PROSITE" id="PS50222">
    <property type="entry name" value="EF_HAND_2"/>
    <property type="match status" value="2"/>
</dbReference>
<evidence type="ECO:0000313" key="2">
    <source>
        <dbReference type="EMBL" id="SFK70208.1"/>
    </source>
</evidence>
<dbReference type="InterPro" id="IPR018247">
    <property type="entry name" value="EF_Hand_1_Ca_BS"/>
</dbReference>
<organism evidence="2 3">
    <name type="scientific">Amycolatopsis sacchari</name>
    <dbReference type="NCBI Taxonomy" id="115433"/>
    <lineage>
        <taxon>Bacteria</taxon>
        <taxon>Bacillati</taxon>
        <taxon>Actinomycetota</taxon>
        <taxon>Actinomycetes</taxon>
        <taxon>Pseudonocardiales</taxon>
        <taxon>Pseudonocardiaceae</taxon>
        <taxon>Amycolatopsis</taxon>
    </lineage>
</organism>
<sequence>MASEFQRHKIAGVFEAMDSEDRGFLVEGDFEALAARWTTLRGVAPGSGQYARLRSIMLGWWESLSSTARDRERVRLDDVLEVVDRLPAMTDAVTATADSMFEAIDENGDDRISRSEYRQLIEAWTGRETDTDEVFPLLDLDADGHLSREEFRLLWTQFWAGDDPESPGTWVFGRVGTTPTTR</sequence>
<dbReference type="PROSITE" id="PS00018">
    <property type="entry name" value="EF_HAND_1"/>
    <property type="match status" value="2"/>
</dbReference>
<dbReference type="AlphaFoldDB" id="A0A1I4BN51"/>
<dbReference type="SUPFAM" id="SSF47473">
    <property type="entry name" value="EF-hand"/>
    <property type="match status" value="1"/>
</dbReference>
<dbReference type="Proteomes" id="UP000199025">
    <property type="component" value="Unassembled WGS sequence"/>
</dbReference>
<feature type="domain" description="EF-hand" evidence="1">
    <location>
        <begin position="128"/>
        <end position="161"/>
    </location>
</feature>
<keyword evidence="3" id="KW-1185">Reference proteome</keyword>
<dbReference type="EMBL" id="FORP01000029">
    <property type="protein sequence ID" value="SFK70208.1"/>
    <property type="molecule type" value="Genomic_DNA"/>
</dbReference>
<dbReference type="OrthoDB" id="7356823at2"/>
<name>A0A1I4BN51_9PSEU</name>
<dbReference type="RefSeq" id="WP_091515288.1">
    <property type="nucleotide sequence ID" value="NZ_CBDQZW010000083.1"/>
</dbReference>
<protein>
    <submittedName>
        <fullName evidence="2">EF-hand domain pair</fullName>
    </submittedName>
</protein>
<dbReference type="Pfam" id="PF13499">
    <property type="entry name" value="EF-hand_7"/>
    <property type="match status" value="1"/>
</dbReference>
<dbReference type="CDD" id="cd00051">
    <property type="entry name" value="EFh"/>
    <property type="match status" value="1"/>
</dbReference>
<evidence type="ECO:0000313" key="3">
    <source>
        <dbReference type="Proteomes" id="UP000199025"/>
    </source>
</evidence>
<dbReference type="STRING" id="115433.SAMN05421835_12963"/>
<dbReference type="SMART" id="SM00054">
    <property type="entry name" value="EFh"/>
    <property type="match status" value="2"/>
</dbReference>
<dbReference type="GO" id="GO:0005509">
    <property type="term" value="F:calcium ion binding"/>
    <property type="evidence" value="ECO:0007669"/>
    <property type="project" value="InterPro"/>
</dbReference>
<dbReference type="InterPro" id="IPR011992">
    <property type="entry name" value="EF-hand-dom_pair"/>
</dbReference>
<dbReference type="InterPro" id="IPR002048">
    <property type="entry name" value="EF_hand_dom"/>
</dbReference>
<accession>A0A1I4BN51</accession>
<gene>
    <name evidence="2" type="ORF">SAMN05421835_12963</name>
</gene>
<evidence type="ECO:0000259" key="1">
    <source>
        <dbReference type="PROSITE" id="PS50222"/>
    </source>
</evidence>
<reference evidence="2 3" key="1">
    <citation type="submission" date="2016-10" db="EMBL/GenBank/DDBJ databases">
        <authorList>
            <person name="de Groot N.N."/>
        </authorList>
    </citation>
    <scope>NUCLEOTIDE SEQUENCE [LARGE SCALE GENOMIC DNA]</scope>
    <source>
        <strain evidence="2 3">DSM 44468</strain>
    </source>
</reference>
<feature type="domain" description="EF-hand" evidence="1">
    <location>
        <begin position="92"/>
        <end position="127"/>
    </location>
</feature>